<feature type="compositionally biased region" description="Acidic residues" evidence="1">
    <location>
        <begin position="242"/>
        <end position="259"/>
    </location>
</feature>
<accession>A0AAW4XMY2</accession>
<evidence type="ECO:0008006" key="4">
    <source>
        <dbReference type="Google" id="ProtNLM"/>
    </source>
</evidence>
<gene>
    <name evidence="2" type="ORF">LQ384_25235</name>
</gene>
<sequence length="259" mass="28444">MTTVVQRAAELLRVNGAAWGPQVATGTELSIGEALAQAGSVPGDATIAEMEWLRQADRDGMYDDPNRPLDRLVQHLEATTITDADLAEHLGPNWPIIVETFTTVAAIGFDDYVAQVRRSPPMRVADALNIRAQLQERAAATGLREQWARSQDLVAAYFERCISESLSRRDPTEPMDEYIRDWPLAQALAHDAVAAAFFAEGTGADEDQVETLARGLQIVQAPERFDRDGSLTRTVQPGENLSAEDAELLDAEEPFLEDE</sequence>
<dbReference type="RefSeq" id="WP_230792463.1">
    <property type="nucleotide sequence ID" value="NZ_JAJNCO010000021.1"/>
</dbReference>
<dbReference type="Proteomes" id="UP001198630">
    <property type="component" value="Unassembled WGS sequence"/>
</dbReference>
<dbReference type="AlphaFoldDB" id="A0AAW4XMY2"/>
<organism evidence="2 3">
    <name type="scientific">Rhodococcus rhodochrous</name>
    <dbReference type="NCBI Taxonomy" id="1829"/>
    <lineage>
        <taxon>Bacteria</taxon>
        <taxon>Bacillati</taxon>
        <taxon>Actinomycetota</taxon>
        <taxon>Actinomycetes</taxon>
        <taxon>Mycobacteriales</taxon>
        <taxon>Nocardiaceae</taxon>
        <taxon>Rhodococcus</taxon>
    </lineage>
</organism>
<evidence type="ECO:0000313" key="2">
    <source>
        <dbReference type="EMBL" id="MCD2114418.1"/>
    </source>
</evidence>
<protein>
    <recommendedName>
        <fullName evidence="4">Transcriptional regulator</fullName>
    </recommendedName>
</protein>
<name>A0AAW4XMY2_RHORH</name>
<dbReference type="EMBL" id="JAJNCO010000021">
    <property type="protein sequence ID" value="MCD2114418.1"/>
    <property type="molecule type" value="Genomic_DNA"/>
</dbReference>
<comment type="caution">
    <text evidence="2">The sequence shown here is derived from an EMBL/GenBank/DDBJ whole genome shotgun (WGS) entry which is preliminary data.</text>
</comment>
<reference evidence="2" key="1">
    <citation type="submission" date="2021-11" db="EMBL/GenBank/DDBJ databases">
        <title>Development of a sustainable strategy for remediation of hydrocarbon-contaminated territories based on the waste exchange concept.</title>
        <authorList>
            <person name="Elkin A."/>
        </authorList>
    </citation>
    <scope>NUCLEOTIDE SEQUENCE</scope>
    <source>
        <strain evidence="2">IEGM 757</strain>
    </source>
</reference>
<evidence type="ECO:0000313" key="3">
    <source>
        <dbReference type="Proteomes" id="UP001198630"/>
    </source>
</evidence>
<feature type="region of interest" description="Disordered" evidence="1">
    <location>
        <begin position="226"/>
        <end position="259"/>
    </location>
</feature>
<proteinExistence type="predicted"/>
<evidence type="ECO:0000256" key="1">
    <source>
        <dbReference type="SAM" id="MobiDB-lite"/>
    </source>
</evidence>